<accession>A0ACA9QPE9</accession>
<dbReference type="EMBL" id="CAJVPT010058086">
    <property type="protein sequence ID" value="CAG8759734.1"/>
    <property type="molecule type" value="Genomic_DNA"/>
</dbReference>
<sequence length="63" mass="7272">MADSTPLACLLSGYYECRRRPPYLKNLYLSSMNWDSTRYTAEVRSVAIGVRVRVVHTYQGSRL</sequence>
<evidence type="ECO:0000313" key="1">
    <source>
        <dbReference type="EMBL" id="CAG8759734.1"/>
    </source>
</evidence>
<name>A0ACA9QPE9_9GLOM</name>
<proteinExistence type="predicted"/>
<feature type="non-terminal residue" evidence="1">
    <location>
        <position position="1"/>
    </location>
</feature>
<keyword evidence="2" id="KW-1185">Reference proteome</keyword>
<evidence type="ECO:0000313" key="2">
    <source>
        <dbReference type="Proteomes" id="UP000789525"/>
    </source>
</evidence>
<protein>
    <submittedName>
        <fullName evidence="1">9653_t:CDS:1</fullName>
    </submittedName>
</protein>
<comment type="caution">
    <text evidence="1">The sequence shown here is derived from an EMBL/GenBank/DDBJ whole genome shotgun (WGS) entry which is preliminary data.</text>
</comment>
<organism evidence="1 2">
    <name type="scientific">Acaulospora colombiana</name>
    <dbReference type="NCBI Taxonomy" id="27376"/>
    <lineage>
        <taxon>Eukaryota</taxon>
        <taxon>Fungi</taxon>
        <taxon>Fungi incertae sedis</taxon>
        <taxon>Mucoromycota</taxon>
        <taxon>Glomeromycotina</taxon>
        <taxon>Glomeromycetes</taxon>
        <taxon>Diversisporales</taxon>
        <taxon>Acaulosporaceae</taxon>
        <taxon>Acaulospora</taxon>
    </lineage>
</organism>
<gene>
    <name evidence="1" type="ORF">ACOLOM_LOCUS13140</name>
</gene>
<reference evidence="1" key="1">
    <citation type="submission" date="2021-06" db="EMBL/GenBank/DDBJ databases">
        <authorList>
            <person name="Kallberg Y."/>
            <person name="Tangrot J."/>
            <person name="Rosling A."/>
        </authorList>
    </citation>
    <scope>NUCLEOTIDE SEQUENCE</scope>
    <source>
        <strain evidence="1">CL356</strain>
    </source>
</reference>
<dbReference type="Proteomes" id="UP000789525">
    <property type="component" value="Unassembled WGS sequence"/>
</dbReference>